<keyword evidence="2" id="KW-0663">Pyridoxal phosphate</keyword>
<dbReference type="GO" id="GO:0004795">
    <property type="term" value="F:threonine synthase activity"/>
    <property type="evidence" value="ECO:0007669"/>
    <property type="project" value="UniProtKB-EC"/>
</dbReference>
<protein>
    <submittedName>
        <fullName evidence="5">Threonine synthase</fullName>
        <ecNumber evidence="5">4.2.3.1</ecNumber>
    </submittedName>
</protein>
<name>A0ABD5VX10_9EURY</name>
<dbReference type="NCBIfam" id="NF006050">
    <property type="entry name" value="PRK08197.1"/>
    <property type="match status" value="1"/>
</dbReference>
<keyword evidence="6" id="KW-1185">Reference proteome</keyword>
<dbReference type="Gene3D" id="3.40.50.1100">
    <property type="match status" value="2"/>
</dbReference>
<dbReference type="Proteomes" id="UP001596445">
    <property type="component" value="Unassembled WGS sequence"/>
</dbReference>
<dbReference type="RefSeq" id="WP_267163601.1">
    <property type="nucleotide sequence ID" value="NZ_CP112972.1"/>
</dbReference>
<evidence type="ECO:0000256" key="2">
    <source>
        <dbReference type="ARBA" id="ARBA00022898"/>
    </source>
</evidence>
<dbReference type="InterPro" id="IPR050147">
    <property type="entry name" value="Ser/Thr_Dehydratase"/>
</dbReference>
<sequence>MHTDGETTGTVVSHITCRSCGETYDLDLTEFPCRECGGILDPQYDYDALDITPEEWAARGDSMWDYRELLPVRDPDAIVSMGEGATPLVNAPRLAEDLGVDGLWFKDEGQNPTNTFKDRGQAAAISCANEQGVTDVALNSAGNAGQSASAYAARAGMNCHVFLNHQAGKVKKSLVRAHGADLHLQEGKIGDAGAAFTEAAAEHGWYSVKTFQTPYRHEGKKTMGYEVFEAFEWSSPDHIVYPTGGGVGLIGIWKAYQELRELGWLDADPPKLHVAQTTGAAPVVEAIEEGREEHEPWENPDSIARGVEIPDPGASPWMLEAVFESGGTGVTVSDEEAFDASLVAAREAGVEMCVTSAVALAGTMELAAEGVFGPDEDVVVINTGAGAKTASKIGKHAANSKKGA</sequence>
<evidence type="ECO:0000256" key="3">
    <source>
        <dbReference type="ARBA" id="ARBA00023239"/>
    </source>
</evidence>
<evidence type="ECO:0000259" key="4">
    <source>
        <dbReference type="Pfam" id="PF00291"/>
    </source>
</evidence>
<dbReference type="PANTHER" id="PTHR48078:SF6">
    <property type="entry name" value="L-THREONINE DEHYDRATASE CATABOLIC TDCB"/>
    <property type="match status" value="1"/>
</dbReference>
<comment type="cofactor">
    <cofactor evidence="1">
        <name>pyridoxal 5'-phosphate</name>
        <dbReference type="ChEBI" id="CHEBI:597326"/>
    </cofactor>
</comment>
<dbReference type="GeneID" id="76629737"/>
<keyword evidence="3 5" id="KW-0456">Lyase</keyword>
<dbReference type="InterPro" id="IPR001926">
    <property type="entry name" value="TrpB-like_PALP"/>
</dbReference>
<dbReference type="SUPFAM" id="SSF53686">
    <property type="entry name" value="Tryptophan synthase beta subunit-like PLP-dependent enzymes"/>
    <property type="match status" value="1"/>
</dbReference>
<dbReference type="InterPro" id="IPR036052">
    <property type="entry name" value="TrpB-like_PALP_sf"/>
</dbReference>
<dbReference type="AlphaFoldDB" id="A0ABD5VX10"/>
<evidence type="ECO:0000313" key="6">
    <source>
        <dbReference type="Proteomes" id="UP001596445"/>
    </source>
</evidence>
<dbReference type="EC" id="4.2.3.1" evidence="5"/>
<dbReference type="CDD" id="cd01563">
    <property type="entry name" value="Thr-synth_1"/>
    <property type="match status" value="1"/>
</dbReference>
<dbReference type="Pfam" id="PF00291">
    <property type="entry name" value="PALP"/>
    <property type="match status" value="1"/>
</dbReference>
<reference evidence="5 6" key="1">
    <citation type="journal article" date="2019" name="Int. J. Syst. Evol. Microbiol.">
        <title>The Global Catalogue of Microorganisms (GCM) 10K type strain sequencing project: providing services to taxonomists for standard genome sequencing and annotation.</title>
        <authorList>
            <consortium name="The Broad Institute Genomics Platform"/>
            <consortium name="The Broad Institute Genome Sequencing Center for Infectious Disease"/>
            <person name="Wu L."/>
            <person name="Ma J."/>
        </authorList>
    </citation>
    <scope>NUCLEOTIDE SEQUENCE [LARGE SCALE GENOMIC DNA]</scope>
    <source>
        <strain evidence="5 6">JCM 30072</strain>
    </source>
</reference>
<dbReference type="PANTHER" id="PTHR48078">
    <property type="entry name" value="THREONINE DEHYDRATASE, MITOCHONDRIAL-RELATED"/>
    <property type="match status" value="1"/>
</dbReference>
<gene>
    <name evidence="5" type="ORF">ACFQQG_06055</name>
</gene>
<accession>A0ABD5VX10</accession>
<evidence type="ECO:0000256" key="1">
    <source>
        <dbReference type="ARBA" id="ARBA00001933"/>
    </source>
</evidence>
<proteinExistence type="predicted"/>
<comment type="caution">
    <text evidence="5">The sequence shown here is derived from an EMBL/GenBank/DDBJ whole genome shotgun (WGS) entry which is preliminary data.</text>
</comment>
<dbReference type="EMBL" id="JBHSZI010000001">
    <property type="protein sequence ID" value="MFC7057808.1"/>
    <property type="molecule type" value="Genomic_DNA"/>
</dbReference>
<feature type="domain" description="Tryptophan synthase beta chain-like PALP" evidence="4">
    <location>
        <begin position="79"/>
        <end position="384"/>
    </location>
</feature>
<organism evidence="5 6">
    <name type="scientific">Halovenus salina</name>
    <dbReference type="NCBI Taxonomy" id="1510225"/>
    <lineage>
        <taxon>Archaea</taxon>
        <taxon>Methanobacteriati</taxon>
        <taxon>Methanobacteriota</taxon>
        <taxon>Stenosarchaea group</taxon>
        <taxon>Halobacteria</taxon>
        <taxon>Halobacteriales</taxon>
        <taxon>Haloarculaceae</taxon>
        <taxon>Halovenus</taxon>
    </lineage>
</organism>
<evidence type="ECO:0000313" key="5">
    <source>
        <dbReference type="EMBL" id="MFC7057808.1"/>
    </source>
</evidence>